<keyword evidence="6" id="KW-0256">Endoplasmic reticulum</keyword>
<dbReference type="GO" id="GO:0005637">
    <property type="term" value="C:nuclear inner membrane"/>
    <property type="evidence" value="ECO:0007669"/>
    <property type="project" value="TreeGrafter"/>
</dbReference>
<evidence type="ECO:0000256" key="5">
    <source>
        <dbReference type="ARBA" id="ARBA00022692"/>
    </source>
</evidence>
<organism evidence="11 12">
    <name type="scientific">Phytophthora sojae (strain P6497)</name>
    <name type="common">Soybean stem and root rot agent</name>
    <name type="synonym">Phytophthora megasperma f. sp. glycines</name>
    <dbReference type="NCBI Taxonomy" id="1094619"/>
    <lineage>
        <taxon>Eukaryota</taxon>
        <taxon>Sar</taxon>
        <taxon>Stramenopiles</taxon>
        <taxon>Oomycota</taxon>
        <taxon>Peronosporomycetes</taxon>
        <taxon>Peronosporales</taxon>
        <taxon>Peronosporaceae</taxon>
        <taxon>Phytophthora</taxon>
    </lineage>
</organism>
<feature type="transmembrane region" description="Helical" evidence="10">
    <location>
        <begin position="353"/>
        <end position="373"/>
    </location>
</feature>
<evidence type="ECO:0000313" key="12">
    <source>
        <dbReference type="Proteomes" id="UP000002640"/>
    </source>
</evidence>
<keyword evidence="5 10" id="KW-0812">Transmembrane</keyword>
<dbReference type="OMA" id="NMMALDE"/>
<keyword evidence="7 10" id="KW-1133">Transmembrane helix</keyword>
<keyword evidence="9" id="KW-0539">Nucleus</keyword>
<evidence type="ECO:0000256" key="4">
    <source>
        <dbReference type="ARBA" id="ARBA00006627"/>
    </source>
</evidence>
<comment type="similarity">
    <text evidence="4">Belongs to the TMEM43 family.</text>
</comment>
<dbReference type="EMBL" id="JH159153">
    <property type="protein sequence ID" value="EGZ20880.1"/>
    <property type="molecule type" value="Genomic_DNA"/>
</dbReference>
<evidence type="ECO:0000256" key="7">
    <source>
        <dbReference type="ARBA" id="ARBA00022989"/>
    </source>
</evidence>
<dbReference type="InterPro" id="IPR012430">
    <property type="entry name" value="TMEM43_fam"/>
</dbReference>
<keyword evidence="8 10" id="KW-0472">Membrane</keyword>
<evidence type="ECO:0000256" key="9">
    <source>
        <dbReference type="ARBA" id="ARBA00023242"/>
    </source>
</evidence>
<evidence type="ECO:0000256" key="2">
    <source>
        <dbReference type="ARBA" id="ARBA00004259"/>
    </source>
</evidence>
<dbReference type="GeneID" id="20656972"/>
<evidence type="ECO:0000256" key="10">
    <source>
        <dbReference type="SAM" id="Phobius"/>
    </source>
</evidence>
<evidence type="ECO:0008006" key="13">
    <source>
        <dbReference type="Google" id="ProtNLM"/>
    </source>
</evidence>
<reference evidence="11 12" key="1">
    <citation type="journal article" date="2006" name="Science">
        <title>Phytophthora genome sequences uncover evolutionary origins and mechanisms of pathogenesis.</title>
        <authorList>
            <person name="Tyler B.M."/>
            <person name="Tripathy S."/>
            <person name="Zhang X."/>
            <person name="Dehal P."/>
            <person name="Jiang R.H."/>
            <person name="Aerts A."/>
            <person name="Arredondo F.D."/>
            <person name="Baxter L."/>
            <person name="Bensasson D."/>
            <person name="Beynon J.L."/>
            <person name="Chapman J."/>
            <person name="Damasceno C.M."/>
            <person name="Dorrance A.E."/>
            <person name="Dou D."/>
            <person name="Dickerman A.W."/>
            <person name="Dubchak I.L."/>
            <person name="Garbelotto M."/>
            <person name="Gijzen M."/>
            <person name="Gordon S.G."/>
            <person name="Govers F."/>
            <person name="Grunwald N.J."/>
            <person name="Huang W."/>
            <person name="Ivors K.L."/>
            <person name="Jones R.W."/>
            <person name="Kamoun S."/>
            <person name="Krampis K."/>
            <person name="Lamour K.H."/>
            <person name="Lee M.K."/>
            <person name="McDonald W.H."/>
            <person name="Medina M."/>
            <person name="Meijer H.J."/>
            <person name="Nordberg E.K."/>
            <person name="Maclean D.J."/>
            <person name="Ospina-Giraldo M.D."/>
            <person name="Morris P.F."/>
            <person name="Phuntumart V."/>
            <person name="Putnam N.H."/>
            <person name="Rash S."/>
            <person name="Rose J.K."/>
            <person name="Sakihama Y."/>
            <person name="Salamov A.A."/>
            <person name="Savidor A."/>
            <person name="Scheuring C.F."/>
            <person name="Smith B.M."/>
            <person name="Sobral B.W."/>
            <person name="Terry A."/>
            <person name="Torto-Alalibo T.A."/>
            <person name="Win J."/>
            <person name="Xu Z."/>
            <person name="Zhang H."/>
            <person name="Grigoriev I.V."/>
            <person name="Rokhsar D.S."/>
            <person name="Boore J.L."/>
        </authorList>
    </citation>
    <scope>NUCLEOTIDE SEQUENCE [LARGE SCALE GENOMIC DNA]</scope>
    <source>
        <strain evidence="11 12">P6497</strain>
    </source>
</reference>
<proteinExistence type="inferred from homology"/>
<accession>G4Z4N6</accession>
<gene>
    <name evidence="11" type="ORF">PHYSODRAFT_493648</name>
</gene>
<evidence type="ECO:0000256" key="8">
    <source>
        <dbReference type="ARBA" id="ARBA00023136"/>
    </source>
</evidence>
<dbReference type="KEGG" id="psoj:PHYSODRAFT_493648"/>
<dbReference type="Pfam" id="PF07787">
    <property type="entry name" value="TMEM43"/>
    <property type="match status" value="1"/>
</dbReference>
<evidence type="ECO:0000256" key="1">
    <source>
        <dbReference type="ARBA" id="ARBA00004127"/>
    </source>
</evidence>
<dbReference type="PANTHER" id="PTHR13416">
    <property type="match status" value="1"/>
</dbReference>
<dbReference type="InParanoid" id="G4Z4N6"/>
<dbReference type="Proteomes" id="UP000002640">
    <property type="component" value="Unassembled WGS sequence"/>
</dbReference>
<comment type="subcellular location">
    <subcellularLocation>
        <location evidence="1">Endomembrane system</location>
        <topology evidence="1">Multi-pass membrane protein</topology>
    </subcellularLocation>
    <subcellularLocation>
        <location evidence="3">Endoplasmic reticulum membrane</location>
    </subcellularLocation>
    <subcellularLocation>
        <location evidence="2">Nucleus envelope</location>
    </subcellularLocation>
</comment>
<dbReference type="GO" id="GO:0071763">
    <property type="term" value="P:nuclear membrane organization"/>
    <property type="evidence" value="ECO:0007669"/>
    <property type="project" value="TreeGrafter"/>
</dbReference>
<dbReference type="AlphaFoldDB" id="G4Z4N6"/>
<evidence type="ECO:0000313" key="11">
    <source>
        <dbReference type="EMBL" id="EGZ20880.1"/>
    </source>
</evidence>
<dbReference type="PANTHER" id="PTHR13416:SF2">
    <property type="entry name" value="TRANSMEMBRANE PROTEIN 43"/>
    <property type="match status" value="1"/>
</dbReference>
<dbReference type="GO" id="GO:0005789">
    <property type="term" value="C:endoplasmic reticulum membrane"/>
    <property type="evidence" value="ECO:0007669"/>
    <property type="project" value="UniProtKB-SubCell"/>
</dbReference>
<sequence length="405" mass="45461">MVQTKEVAIGGLLLLASVATTCVFESALVRSVKSFEEGRSVAISLSKPEVSAANEGQLVHVSGLITTTAPTPSSQLNKRDSDALQLRQSPFVLDPTFGVAVKGVRLHRHVEMLQWVETSHTSTSSTPEDEDRRFDDDRERIYMYDLRWREESIDSIEFNDPSYGNPPAEAWKYRSLVVKAKDLVVGEFSLPDGLVDQIQRRDAVHLDADSRRVMANLLDQREGEAWGDKSALANVSVEEDFFYLMPEMRDPVLGDQRVHFEVTPNYPVTVCARQRGNELVPFKTTAGDSLHLLEDGIMSSDELFDKKTQAEVRKNRFFRLFAGVLGFVGFLVLRRPLLERFGPLLAGVQQHLLASSMSAALTFSAVGAFWILYRPLWALALWFGGWAPPLGLFLFSRAKRQLKNQ</sequence>
<keyword evidence="12" id="KW-1185">Reference proteome</keyword>
<dbReference type="GO" id="GO:0006629">
    <property type="term" value="P:lipid metabolic process"/>
    <property type="evidence" value="ECO:0007669"/>
    <property type="project" value="TreeGrafter"/>
</dbReference>
<protein>
    <recommendedName>
        <fullName evidence="13">Transmembrane protein 43</fullName>
    </recommendedName>
</protein>
<feature type="transmembrane region" description="Helical" evidence="10">
    <location>
        <begin position="317"/>
        <end position="333"/>
    </location>
</feature>
<dbReference type="RefSeq" id="XP_009523597.1">
    <property type="nucleotide sequence ID" value="XM_009525302.1"/>
</dbReference>
<name>G4Z4N6_PHYSP</name>
<feature type="transmembrane region" description="Helical" evidence="10">
    <location>
        <begin position="379"/>
        <end position="396"/>
    </location>
</feature>
<dbReference type="STRING" id="1094619.G4Z4N6"/>
<evidence type="ECO:0000256" key="6">
    <source>
        <dbReference type="ARBA" id="ARBA00022824"/>
    </source>
</evidence>
<evidence type="ECO:0000256" key="3">
    <source>
        <dbReference type="ARBA" id="ARBA00004586"/>
    </source>
</evidence>